<sequence>MMTLDGNERRRIAPTENSSPTHSTVGGSVVLRPARHFSLRDNSPANRHSYHGLTSPLMSPRERPEQMKRFSQQLQYPLPYADPFNGTHLHSLAKQVGFKWSTRKLLMMFSSGET</sequence>
<evidence type="ECO:0000313" key="2">
    <source>
        <dbReference type="EMBL" id="KHJ80838.1"/>
    </source>
</evidence>
<feature type="compositionally biased region" description="Polar residues" evidence="1">
    <location>
        <begin position="15"/>
        <end position="26"/>
    </location>
</feature>
<evidence type="ECO:0000256" key="1">
    <source>
        <dbReference type="SAM" id="MobiDB-lite"/>
    </source>
</evidence>
<proteinExistence type="predicted"/>
<accession>A0A0B1S664</accession>
<organism evidence="2 3">
    <name type="scientific">Oesophagostomum dentatum</name>
    <name type="common">Nodular worm</name>
    <dbReference type="NCBI Taxonomy" id="61180"/>
    <lineage>
        <taxon>Eukaryota</taxon>
        <taxon>Metazoa</taxon>
        <taxon>Ecdysozoa</taxon>
        <taxon>Nematoda</taxon>
        <taxon>Chromadorea</taxon>
        <taxon>Rhabditida</taxon>
        <taxon>Rhabditina</taxon>
        <taxon>Rhabditomorpha</taxon>
        <taxon>Strongyloidea</taxon>
        <taxon>Strongylidae</taxon>
        <taxon>Oesophagostomum</taxon>
    </lineage>
</organism>
<evidence type="ECO:0000313" key="3">
    <source>
        <dbReference type="Proteomes" id="UP000053660"/>
    </source>
</evidence>
<dbReference type="EMBL" id="KN598316">
    <property type="protein sequence ID" value="KHJ80838.1"/>
    <property type="molecule type" value="Genomic_DNA"/>
</dbReference>
<dbReference type="AlphaFoldDB" id="A0A0B1S664"/>
<protein>
    <submittedName>
        <fullName evidence="2">Uncharacterized protein</fullName>
    </submittedName>
</protein>
<feature type="region of interest" description="Disordered" evidence="1">
    <location>
        <begin position="1"/>
        <end position="69"/>
    </location>
</feature>
<dbReference type="OrthoDB" id="5856343at2759"/>
<feature type="compositionally biased region" description="Basic and acidic residues" evidence="1">
    <location>
        <begin position="1"/>
        <end position="13"/>
    </location>
</feature>
<reference evidence="2 3" key="1">
    <citation type="submission" date="2014-03" db="EMBL/GenBank/DDBJ databases">
        <title>Draft genome of the hookworm Oesophagostomum dentatum.</title>
        <authorList>
            <person name="Mitreva M."/>
        </authorList>
    </citation>
    <scope>NUCLEOTIDE SEQUENCE [LARGE SCALE GENOMIC DNA]</scope>
    <source>
        <strain evidence="2 3">OD-Hann</strain>
    </source>
</reference>
<dbReference type="Proteomes" id="UP000053660">
    <property type="component" value="Unassembled WGS sequence"/>
</dbReference>
<gene>
    <name evidence="2" type="ORF">OESDEN_19482</name>
</gene>
<name>A0A0B1S664_OESDE</name>
<keyword evidence="3" id="KW-1185">Reference proteome</keyword>